<dbReference type="Pfam" id="PF12086">
    <property type="entry name" value="DUF3563"/>
    <property type="match status" value="1"/>
</dbReference>
<dbReference type="Proteomes" id="UP000494363">
    <property type="component" value="Unassembled WGS sequence"/>
</dbReference>
<protein>
    <recommendedName>
        <fullName evidence="3">DUF3563 domain-containing protein</fullName>
    </recommendedName>
</protein>
<evidence type="ECO:0008006" key="3">
    <source>
        <dbReference type="Google" id="ProtNLM"/>
    </source>
</evidence>
<keyword evidence="2" id="KW-1185">Reference proteome</keyword>
<name>A0A6J5DA78_9BURK</name>
<dbReference type="AlphaFoldDB" id="A0A6J5DA78"/>
<proteinExistence type="predicted"/>
<sequence>MFAYLIEKIGCWFDRHDQRQRDRYLEGSADLAEVERRMRRYDARDFASNL</sequence>
<reference evidence="1 2" key="1">
    <citation type="submission" date="2020-04" db="EMBL/GenBank/DDBJ databases">
        <authorList>
            <person name="De Canck E."/>
        </authorList>
    </citation>
    <scope>NUCLEOTIDE SEQUENCE [LARGE SCALE GENOMIC DNA]</scope>
    <source>
        <strain evidence="1 2">LMG 29542</strain>
    </source>
</reference>
<organism evidence="1 2">
    <name type="scientific">Paraburkholderia humisilvae</name>
    <dbReference type="NCBI Taxonomy" id="627669"/>
    <lineage>
        <taxon>Bacteria</taxon>
        <taxon>Pseudomonadati</taxon>
        <taxon>Pseudomonadota</taxon>
        <taxon>Betaproteobacteria</taxon>
        <taxon>Burkholderiales</taxon>
        <taxon>Burkholderiaceae</taxon>
        <taxon>Paraburkholderia</taxon>
    </lineage>
</organism>
<evidence type="ECO:0000313" key="1">
    <source>
        <dbReference type="EMBL" id="CAB3750012.1"/>
    </source>
</evidence>
<evidence type="ECO:0000313" key="2">
    <source>
        <dbReference type="Proteomes" id="UP000494363"/>
    </source>
</evidence>
<accession>A0A6J5DA78</accession>
<gene>
    <name evidence="1" type="ORF">LMG29542_01167</name>
</gene>
<dbReference type="RefSeq" id="WP_175225501.1">
    <property type="nucleotide sequence ID" value="NZ_CADIKH010000004.1"/>
</dbReference>
<dbReference type="InterPro" id="IPR021946">
    <property type="entry name" value="DUF3563"/>
</dbReference>
<dbReference type="EMBL" id="CADIKH010000004">
    <property type="protein sequence ID" value="CAB3750012.1"/>
    <property type="molecule type" value="Genomic_DNA"/>
</dbReference>